<feature type="domain" description="HNH nuclease" evidence="5">
    <location>
        <begin position="16"/>
        <end position="71"/>
    </location>
</feature>
<dbReference type="RefSeq" id="WP_186935323.1">
    <property type="nucleotide sequence ID" value="NZ_JACOPS010000002.1"/>
</dbReference>
<evidence type="ECO:0000256" key="2">
    <source>
        <dbReference type="ARBA" id="ARBA00022801"/>
    </source>
</evidence>
<evidence type="ECO:0000313" key="7">
    <source>
        <dbReference type="Proteomes" id="UP000636755"/>
    </source>
</evidence>
<evidence type="ECO:0000256" key="3">
    <source>
        <dbReference type="ARBA" id="ARBA00038412"/>
    </source>
</evidence>
<dbReference type="PANTHER" id="PTHR41286">
    <property type="entry name" value="HNH NUCLEASE YAJD-RELATED"/>
    <property type="match status" value="1"/>
</dbReference>
<proteinExistence type="inferred from homology"/>
<keyword evidence="6" id="KW-0255">Endonuclease</keyword>
<evidence type="ECO:0000313" key="6">
    <source>
        <dbReference type="EMBL" id="MBC5728158.1"/>
    </source>
</evidence>
<dbReference type="CDD" id="cd00085">
    <property type="entry name" value="HNHc"/>
    <property type="match status" value="1"/>
</dbReference>
<name>A0ABR7HKU5_9FIRM</name>
<keyword evidence="2" id="KW-0378">Hydrolase</keyword>
<evidence type="ECO:0000256" key="1">
    <source>
        <dbReference type="ARBA" id="ARBA00022722"/>
    </source>
</evidence>
<dbReference type="InterPro" id="IPR003615">
    <property type="entry name" value="HNH_nuc"/>
</dbReference>
<evidence type="ECO:0000256" key="4">
    <source>
        <dbReference type="ARBA" id="ARBA00040194"/>
    </source>
</evidence>
<dbReference type="SMART" id="SM00507">
    <property type="entry name" value="HNHc"/>
    <property type="match status" value="1"/>
</dbReference>
<sequence>MKEFARKFYLSTAWRETREYIYKRDMGLCVRCGRPGEIVHHKIHLTPQNIDNPSITLSEDNLELVCRECHAVEHEGQPATAAGLMFDDEGNLVERESYL</sequence>
<dbReference type="InterPro" id="IPR002711">
    <property type="entry name" value="HNH"/>
</dbReference>
<keyword evidence="1" id="KW-0540">Nuclease</keyword>
<comment type="caution">
    <text evidence="6">The sequence shown here is derived from an EMBL/GenBank/DDBJ whole genome shotgun (WGS) entry which is preliminary data.</text>
</comment>
<dbReference type="Gene3D" id="1.10.30.50">
    <property type="match status" value="1"/>
</dbReference>
<comment type="similarity">
    <text evidence="3">Belongs to the HNH nuclease family.</text>
</comment>
<reference evidence="6 7" key="1">
    <citation type="submission" date="2020-08" db="EMBL/GenBank/DDBJ databases">
        <title>Genome public.</title>
        <authorList>
            <person name="Liu C."/>
            <person name="Sun Q."/>
        </authorList>
    </citation>
    <scope>NUCLEOTIDE SEQUENCE [LARGE SCALE GENOMIC DNA]</scope>
    <source>
        <strain evidence="6 7">NSJ-71</strain>
    </source>
</reference>
<protein>
    <recommendedName>
        <fullName evidence="4">Putative HNH nuclease YajD</fullName>
    </recommendedName>
</protein>
<accession>A0ABR7HKU5</accession>
<evidence type="ECO:0000259" key="5">
    <source>
        <dbReference type="SMART" id="SM00507"/>
    </source>
</evidence>
<dbReference type="Pfam" id="PF01844">
    <property type="entry name" value="HNH"/>
    <property type="match status" value="1"/>
</dbReference>
<dbReference type="GO" id="GO:0004519">
    <property type="term" value="F:endonuclease activity"/>
    <property type="evidence" value="ECO:0007669"/>
    <property type="project" value="UniProtKB-KW"/>
</dbReference>
<dbReference type="PANTHER" id="PTHR41286:SF1">
    <property type="entry name" value="HNH NUCLEASE YAJD-RELATED"/>
    <property type="match status" value="1"/>
</dbReference>
<keyword evidence="7" id="KW-1185">Reference proteome</keyword>
<dbReference type="EMBL" id="JACOPS010000002">
    <property type="protein sequence ID" value="MBC5728158.1"/>
    <property type="molecule type" value="Genomic_DNA"/>
</dbReference>
<gene>
    <name evidence="6" type="ORF">H8R91_06435</name>
</gene>
<organism evidence="6 7">
    <name type="scientific">Ruminococcus intestinalis</name>
    <dbReference type="NCBI Taxonomy" id="2763066"/>
    <lineage>
        <taxon>Bacteria</taxon>
        <taxon>Bacillati</taxon>
        <taxon>Bacillota</taxon>
        <taxon>Clostridia</taxon>
        <taxon>Eubacteriales</taxon>
        <taxon>Oscillospiraceae</taxon>
        <taxon>Ruminococcus</taxon>
    </lineage>
</organism>
<dbReference type="Proteomes" id="UP000636755">
    <property type="component" value="Unassembled WGS sequence"/>
</dbReference>